<dbReference type="EMBL" id="CP013970">
    <property type="protein sequence ID" value="AXF75957.1"/>
    <property type="molecule type" value="Genomic_DNA"/>
</dbReference>
<gene>
    <name evidence="2" type="ORF">AV903_07710</name>
</gene>
<reference evidence="3" key="1">
    <citation type="submission" date="2016-01" db="EMBL/GenBank/DDBJ databases">
        <authorList>
            <person name="Shapiro L."/>
        </authorList>
    </citation>
    <scope>NUCLEOTIDE SEQUENCE [LARGE SCALE GENOMIC DNA]</scope>
    <source>
        <strain evidence="3">MDcuke</strain>
    </source>
</reference>
<organism evidence="2 3">
    <name type="scientific">Erwinia tracheiphila</name>
    <dbReference type="NCBI Taxonomy" id="65700"/>
    <lineage>
        <taxon>Bacteria</taxon>
        <taxon>Pseudomonadati</taxon>
        <taxon>Pseudomonadota</taxon>
        <taxon>Gammaproteobacteria</taxon>
        <taxon>Enterobacterales</taxon>
        <taxon>Erwiniaceae</taxon>
        <taxon>Erwinia</taxon>
    </lineage>
</organism>
<keyword evidence="1" id="KW-1133">Transmembrane helix</keyword>
<evidence type="ECO:0000313" key="2">
    <source>
        <dbReference type="EMBL" id="AXF75957.1"/>
    </source>
</evidence>
<protein>
    <submittedName>
        <fullName evidence="2">Uncharacterized protein</fullName>
    </submittedName>
</protein>
<dbReference type="AlphaFoldDB" id="A0A345CR90"/>
<dbReference type="Proteomes" id="UP000264980">
    <property type="component" value="Chromosome"/>
</dbReference>
<name>A0A345CR90_9GAMM</name>
<accession>A0A345CR90</accession>
<evidence type="ECO:0000256" key="1">
    <source>
        <dbReference type="SAM" id="Phobius"/>
    </source>
</evidence>
<feature type="transmembrane region" description="Helical" evidence="1">
    <location>
        <begin position="30"/>
        <end position="51"/>
    </location>
</feature>
<sequence length="59" mass="6979">MCHKKLGGVIMVAFWEQGDEESLRERGENVVMMVWVYAFWGFAAGHVNEFLRKLTYRRV</sequence>
<evidence type="ECO:0000313" key="3">
    <source>
        <dbReference type="Proteomes" id="UP000264980"/>
    </source>
</evidence>
<keyword evidence="1" id="KW-0472">Membrane</keyword>
<proteinExistence type="predicted"/>
<keyword evidence="1" id="KW-0812">Transmembrane</keyword>